<reference evidence="1 2" key="3">
    <citation type="journal article" date="2022" name="Microbiol. Spectr.">
        <title>Folding features and dynamics of 3D genome architecture in plant fungal pathogens.</title>
        <authorList>
            <person name="Xia C."/>
        </authorList>
    </citation>
    <scope>NUCLEOTIDE SEQUENCE [LARGE SCALE GENOMIC DNA]</scope>
    <source>
        <strain evidence="1 2">93-210</strain>
    </source>
</reference>
<feature type="non-terminal residue" evidence="1">
    <location>
        <position position="148"/>
    </location>
</feature>
<gene>
    <name evidence="1" type="ORF">MJO28_008295</name>
</gene>
<evidence type="ECO:0000313" key="2">
    <source>
        <dbReference type="Proteomes" id="UP001060170"/>
    </source>
</evidence>
<protein>
    <submittedName>
        <fullName evidence="1">Uncharacterized protein</fullName>
    </submittedName>
</protein>
<reference evidence="2" key="1">
    <citation type="journal article" date="2018" name="BMC Genomics">
        <title>Genomic insights into host adaptation between the wheat stripe rust pathogen (Puccinia striiformis f. sp. tritici) and the barley stripe rust pathogen (Puccinia striiformis f. sp. hordei).</title>
        <authorList>
            <person name="Xia C."/>
            <person name="Wang M."/>
            <person name="Yin C."/>
            <person name="Cornejo O.E."/>
            <person name="Hulbert S.H."/>
            <person name="Chen X."/>
        </authorList>
    </citation>
    <scope>NUCLEOTIDE SEQUENCE [LARGE SCALE GENOMIC DNA]</scope>
    <source>
        <strain evidence="2">93-210</strain>
    </source>
</reference>
<dbReference type="EMBL" id="CM045872">
    <property type="protein sequence ID" value="KAI7949474.1"/>
    <property type="molecule type" value="Genomic_DNA"/>
</dbReference>
<keyword evidence="2" id="KW-1185">Reference proteome</keyword>
<organism evidence="1 2">
    <name type="scientific">Puccinia striiformis f. sp. tritici</name>
    <dbReference type="NCBI Taxonomy" id="168172"/>
    <lineage>
        <taxon>Eukaryota</taxon>
        <taxon>Fungi</taxon>
        <taxon>Dikarya</taxon>
        <taxon>Basidiomycota</taxon>
        <taxon>Pucciniomycotina</taxon>
        <taxon>Pucciniomycetes</taxon>
        <taxon>Pucciniales</taxon>
        <taxon>Pucciniaceae</taxon>
        <taxon>Puccinia</taxon>
    </lineage>
</organism>
<comment type="caution">
    <text evidence="1">The sequence shown here is derived from an EMBL/GenBank/DDBJ whole genome shotgun (WGS) entry which is preliminary data.</text>
</comment>
<evidence type="ECO:0000313" key="1">
    <source>
        <dbReference type="EMBL" id="KAI7949474.1"/>
    </source>
</evidence>
<dbReference type="Proteomes" id="UP001060170">
    <property type="component" value="Chromosome 8"/>
</dbReference>
<sequence>MWFNHRLLDNINGITNRSFGIFSWRIGHHEGAGLVHTKELLNPLQNWFIFTSKNNLCTPKLCQIWNVQRVTPKKLEWLKEAYSDNSLPETSSISFPHCLYHGGDQIQHGHTIPPLILATKSTSKNAEGWSSFITKGFTLYKKGENQKD</sequence>
<accession>A0ACC0EAR6</accession>
<proteinExistence type="predicted"/>
<name>A0ACC0EAR6_9BASI</name>
<reference evidence="2" key="2">
    <citation type="journal article" date="2018" name="Mol. Plant Microbe Interact.">
        <title>Genome sequence resources for the wheat stripe rust pathogen (Puccinia striiformis f. sp. tritici) and the barley stripe rust pathogen (Puccinia striiformis f. sp. hordei).</title>
        <authorList>
            <person name="Xia C."/>
            <person name="Wang M."/>
            <person name="Yin C."/>
            <person name="Cornejo O.E."/>
            <person name="Hulbert S.H."/>
            <person name="Chen X."/>
        </authorList>
    </citation>
    <scope>NUCLEOTIDE SEQUENCE [LARGE SCALE GENOMIC DNA]</scope>
    <source>
        <strain evidence="2">93-210</strain>
    </source>
</reference>